<evidence type="ECO:0000256" key="3">
    <source>
        <dbReference type="ARBA" id="ARBA00022679"/>
    </source>
</evidence>
<evidence type="ECO:0000256" key="7">
    <source>
        <dbReference type="ARBA" id="ARBA00047899"/>
    </source>
</evidence>
<keyword evidence="4" id="KW-0547">Nucleotide-binding</keyword>
<organism evidence="11 12">
    <name type="scientific">Lophiotrema nucula</name>
    <dbReference type="NCBI Taxonomy" id="690887"/>
    <lineage>
        <taxon>Eukaryota</taxon>
        <taxon>Fungi</taxon>
        <taxon>Dikarya</taxon>
        <taxon>Ascomycota</taxon>
        <taxon>Pezizomycotina</taxon>
        <taxon>Dothideomycetes</taxon>
        <taxon>Pleosporomycetidae</taxon>
        <taxon>Pleosporales</taxon>
        <taxon>Lophiotremataceae</taxon>
        <taxon>Lophiotrema</taxon>
    </lineage>
</organism>
<feature type="compositionally biased region" description="Basic and acidic residues" evidence="9">
    <location>
        <begin position="194"/>
        <end position="206"/>
    </location>
</feature>
<dbReference type="InterPro" id="IPR050660">
    <property type="entry name" value="NEK_Ser/Thr_kinase"/>
</dbReference>
<keyword evidence="2" id="KW-0723">Serine/threonine-protein kinase</keyword>
<feature type="compositionally biased region" description="Basic and acidic residues" evidence="9">
    <location>
        <begin position="222"/>
        <end position="234"/>
    </location>
</feature>
<accession>A0A6A5ZPW5</accession>
<evidence type="ECO:0000256" key="4">
    <source>
        <dbReference type="ARBA" id="ARBA00022741"/>
    </source>
</evidence>
<sequence>MANPDSSKSANVDFIRVKTVVANRGAMNAGVYIVKSLVNGKLYTEKTFKKEDIEKHNARREAEYLRECWHTHITYLKNIVFDELAEVIGKGPICYSVFLEYCSLGSLGDLILEHQKRGRKIGEVFAWHVFIQMADALRYLHHGPQPGDAHHAKILDDAKKPNTPPFTCKLTLRQVQSQSFSKKRSISSNKKRHDKEGRKPKKEPGQKKKKKKKKKKQKAKGKKPEKVKGRRRDESDSESESDEPSPSPGPSRRKGHGQICIEKRLDPRLITAGRAKLEVSALKELVACRYINRMIDWYIDYNLRQGSLFLEYCNYGSMEEYIEKSKQRQQMISEELIWKWFTNIAKALRYIHYGPKPENALMRSKHNTICHRDLKPGNIFLSRDEISGEIIAKLGDFGCATSKDLVWQGQQNARRASCGTPDFNPPEAPRFLTKSDVWQLGAVIVCLCNLSDCWKGPHSRRHGVVYTSKLSQAVGRCMESDIERRPKSDELVTYLQQAYNEVQASLQQPASSILGQPSRRGHRHWR</sequence>
<dbReference type="SUPFAM" id="SSF56112">
    <property type="entry name" value="Protein kinase-like (PK-like)"/>
    <property type="match status" value="2"/>
</dbReference>
<feature type="domain" description="Protein kinase" evidence="10">
    <location>
        <begin position="212"/>
        <end position="499"/>
    </location>
</feature>
<keyword evidence="3" id="KW-0808">Transferase</keyword>
<dbReference type="PANTHER" id="PTHR43671:SF98">
    <property type="entry name" value="SERINE_THREONINE-PROTEIN KINASE NEK11"/>
    <property type="match status" value="1"/>
</dbReference>
<dbReference type="OrthoDB" id="310217at2759"/>
<evidence type="ECO:0000256" key="5">
    <source>
        <dbReference type="ARBA" id="ARBA00022777"/>
    </source>
</evidence>
<evidence type="ECO:0000256" key="9">
    <source>
        <dbReference type="SAM" id="MobiDB-lite"/>
    </source>
</evidence>
<keyword evidence="12" id="KW-1185">Reference proteome</keyword>
<dbReference type="InterPro" id="IPR011009">
    <property type="entry name" value="Kinase-like_dom_sf"/>
</dbReference>
<evidence type="ECO:0000313" key="11">
    <source>
        <dbReference type="EMBL" id="KAF2121286.1"/>
    </source>
</evidence>
<dbReference type="InterPro" id="IPR008271">
    <property type="entry name" value="Ser/Thr_kinase_AS"/>
</dbReference>
<evidence type="ECO:0000256" key="1">
    <source>
        <dbReference type="ARBA" id="ARBA00012513"/>
    </source>
</evidence>
<keyword evidence="5 11" id="KW-0418">Kinase</keyword>
<proteinExistence type="predicted"/>
<comment type="catalytic activity">
    <reaction evidence="8">
        <text>L-seryl-[protein] + ATP = O-phospho-L-seryl-[protein] + ADP + H(+)</text>
        <dbReference type="Rhea" id="RHEA:17989"/>
        <dbReference type="Rhea" id="RHEA-COMP:9863"/>
        <dbReference type="Rhea" id="RHEA-COMP:11604"/>
        <dbReference type="ChEBI" id="CHEBI:15378"/>
        <dbReference type="ChEBI" id="CHEBI:29999"/>
        <dbReference type="ChEBI" id="CHEBI:30616"/>
        <dbReference type="ChEBI" id="CHEBI:83421"/>
        <dbReference type="ChEBI" id="CHEBI:456216"/>
        <dbReference type="EC" id="2.7.11.1"/>
    </reaction>
</comment>
<feature type="compositionally biased region" description="Basic residues" evidence="9">
    <location>
        <begin position="207"/>
        <end position="221"/>
    </location>
</feature>
<evidence type="ECO:0000259" key="10">
    <source>
        <dbReference type="PROSITE" id="PS50011"/>
    </source>
</evidence>
<evidence type="ECO:0000256" key="8">
    <source>
        <dbReference type="ARBA" id="ARBA00048679"/>
    </source>
</evidence>
<feature type="compositionally biased region" description="Basic residues" evidence="9">
    <location>
        <begin position="181"/>
        <end position="193"/>
    </location>
</feature>
<dbReference type="EMBL" id="ML977312">
    <property type="protein sequence ID" value="KAF2121286.1"/>
    <property type="molecule type" value="Genomic_DNA"/>
</dbReference>
<feature type="region of interest" description="Disordered" evidence="9">
    <location>
        <begin position="172"/>
        <end position="259"/>
    </location>
</feature>
<evidence type="ECO:0000256" key="2">
    <source>
        <dbReference type="ARBA" id="ARBA00022527"/>
    </source>
</evidence>
<evidence type="ECO:0000313" key="12">
    <source>
        <dbReference type="Proteomes" id="UP000799770"/>
    </source>
</evidence>
<dbReference type="InterPro" id="IPR000719">
    <property type="entry name" value="Prot_kinase_dom"/>
</dbReference>
<gene>
    <name evidence="11" type="ORF">BDV96DRAFT_640682</name>
</gene>
<dbReference type="Gene3D" id="3.30.200.20">
    <property type="entry name" value="Phosphorylase Kinase, domain 1"/>
    <property type="match status" value="1"/>
</dbReference>
<dbReference type="PANTHER" id="PTHR43671">
    <property type="entry name" value="SERINE/THREONINE-PROTEIN KINASE NEK"/>
    <property type="match status" value="1"/>
</dbReference>
<reference evidence="11" key="1">
    <citation type="journal article" date="2020" name="Stud. Mycol.">
        <title>101 Dothideomycetes genomes: a test case for predicting lifestyles and emergence of pathogens.</title>
        <authorList>
            <person name="Haridas S."/>
            <person name="Albert R."/>
            <person name="Binder M."/>
            <person name="Bloem J."/>
            <person name="Labutti K."/>
            <person name="Salamov A."/>
            <person name="Andreopoulos B."/>
            <person name="Baker S."/>
            <person name="Barry K."/>
            <person name="Bills G."/>
            <person name="Bluhm B."/>
            <person name="Cannon C."/>
            <person name="Castanera R."/>
            <person name="Culley D."/>
            <person name="Daum C."/>
            <person name="Ezra D."/>
            <person name="Gonzalez J."/>
            <person name="Henrissat B."/>
            <person name="Kuo A."/>
            <person name="Liang C."/>
            <person name="Lipzen A."/>
            <person name="Lutzoni F."/>
            <person name="Magnuson J."/>
            <person name="Mondo S."/>
            <person name="Nolan M."/>
            <person name="Ohm R."/>
            <person name="Pangilinan J."/>
            <person name="Park H.-J."/>
            <person name="Ramirez L."/>
            <person name="Alfaro M."/>
            <person name="Sun H."/>
            <person name="Tritt A."/>
            <person name="Yoshinaga Y."/>
            <person name="Zwiers L.-H."/>
            <person name="Turgeon B."/>
            <person name="Goodwin S."/>
            <person name="Spatafora J."/>
            <person name="Crous P."/>
            <person name="Grigoriev I."/>
        </authorList>
    </citation>
    <scope>NUCLEOTIDE SEQUENCE</scope>
    <source>
        <strain evidence="11">CBS 627.86</strain>
    </source>
</reference>
<dbReference type="PROSITE" id="PS50011">
    <property type="entry name" value="PROTEIN_KINASE_DOM"/>
    <property type="match status" value="1"/>
</dbReference>
<name>A0A6A5ZPW5_9PLEO</name>
<dbReference type="PROSITE" id="PS00108">
    <property type="entry name" value="PROTEIN_KINASE_ST"/>
    <property type="match status" value="1"/>
</dbReference>
<dbReference type="GO" id="GO:0004674">
    <property type="term" value="F:protein serine/threonine kinase activity"/>
    <property type="evidence" value="ECO:0007669"/>
    <property type="project" value="UniProtKB-KW"/>
</dbReference>
<keyword evidence="6" id="KW-0067">ATP-binding</keyword>
<comment type="catalytic activity">
    <reaction evidence="7">
        <text>L-threonyl-[protein] + ATP = O-phospho-L-threonyl-[protein] + ADP + H(+)</text>
        <dbReference type="Rhea" id="RHEA:46608"/>
        <dbReference type="Rhea" id="RHEA-COMP:11060"/>
        <dbReference type="Rhea" id="RHEA-COMP:11605"/>
        <dbReference type="ChEBI" id="CHEBI:15378"/>
        <dbReference type="ChEBI" id="CHEBI:30013"/>
        <dbReference type="ChEBI" id="CHEBI:30616"/>
        <dbReference type="ChEBI" id="CHEBI:61977"/>
        <dbReference type="ChEBI" id="CHEBI:456216"/>
        <dbReference type="EC" id="2.7.11.1"/>
    </reaction>
</comment>
<dbReference type="SMART" id="SM00220">
    <property type="entry name" value="S_TKc"/>
    <property type="match status" value="1"/>
</dbReference>
<protein>
    <recommendedName>
        <fullName evidence="1">non-specific serine/threonine protein kinase</fullName>
        <ecNumber evidence="1">2.7.11.1</ecNumber>
    </recommendedName>
</protein>
<evidence type="ECO:0000256" key="6">
    <source>
        <dbReference type="ARBA" id="ARBA00022840"/>
    </source>
</evidence>
<dbReference type="GO" id="GO:0005524">
    <property type="term" value="F:ATP binding"/>
    <property type="evidence" value="ECO:0007669"/>
    <property type="project" value="UniProtKB-KW"/>
</dbReference>
<dbReference type="Pfam" id="PF00069">
    <property type="entry name" value="Pkinase"/>
    <property type="match status" value="1"/>
</dbReference>
<dbReference type="AlphaFoldDB" id="A0A6A5ZPW5"/>
<dbReference type="GO" id="GO:0005634">
    <property type="term" value="C:nucleus"/>
    <property type="evidence" value="ECO:0007669"/>
    <property type="project" value="TreeGrafter"/>
</dbReference>
<dbReference type="Proteomes" id="UP000799770">
    <property type="component" value="Unassembled WGS sequence"/>
</dbReference>
<dbReference type="Gene3D" id="1.10.510.10">
    <property type="entry name" value="Transferase(Phosphotransferase) domain 1"/>
    <property type="match status" value="2"/>
</dbReference>
<dbReference type="EC" id="2.7.11.1" evidence="1"/>